<feature type="region of interest" description="Disordered" evidence="11">
    <location>
        <begin position="1"/>
        <end position="39"/>
    </location>
</feature>
<dbReference type="Gene3D" id="1.20.1560.10">
    <property type="entry name" value="ABC transporter type 1, transmembrane domain"/>
    <property type="match status" value="1"/>
</dbReference>
<evidence type="ECO:0000259" key="14">
    <source>
        <dbReference type="PROSITE" id="PS50929"/>
    </source>
</evidence>
<reference evidence="15" key="1">
    <citation type="submission" date="2023-11" db="EMBL/GenBank/DDBJ databases">
        <title>Scrofimicrobium hongkongense sp. nov., isolated from a patient with peritonitis.</title>
        <authorList>
            <person name="Lao H.Y."/>
            <person name="Wong A.Y.P."/>
            <person name="Ng T.L."/>
            <person name="Wong R.Y.L."/>
            <person name="Yau M.C.Y."/>
            <person name="Lam J.Y.W."/>
            <person name="Siu G.K.H."/>
        </authorList>
    </citation>
    <scope>NUCLEOTIDE SEQUENCE</scope>
    <source>
        <strain evidence="15">R131</strain>
    </source>
</reference>
<keyword evidence="6 12" id="KW-1133">Transmembrane helix</keyword>
<dbReference type="GO" id="GO:0016887">
    <property type="term" value="F:ATP hydrolysis activity"/>
    <property type="evidence" value="ECO:0007669"/>
    <property type="project" value="InterPro"/>
</dbReference>
<dbReference type="GO" id="GO:0005886">
    <property type="term" value="C:plasma membrane"/>
    <property type="evidence" value="ECO:0007669"/>
    <property type="project" value="UniProtKB-SubCell"/>
</dbReference>
<dbReference type="PROSITE" id="PS50893">
    <property type="entry name" value="ABC_TRANSPORTER_2"/>
    <property type="match status" value="1"/>
</dbReference>
<dbReference type="GO" id="GO:0015421">
    <property type="term" value="F:ABC-type oligopeptide transporter activity"/>
    <property type="evidence" value="ECO:0007669"/>
    <property type="project" value="TreeGrafter"/>
</dbReference>
<dbReference type="CDD" id="cd03254">
    <property type="entry name" value="ABCC_Glucan_exporter_like"/>
    <property type="match status" value="1"/>
</dbReference>
<name>A0AAU7VA25_9ACTO</name>
<dbReference type="PROSITE" id="PS50929">
    <property type="entry name" value="ABC_TM1F"/>
    <property type="match status" value="1"/>
</dbReference>
<feature type="transmembrane region" description="Helical" evidence="12">
    <location>
        <begin position="138"/>
        <end position="164"/>
    </location>
</feature>
<evidence type="ECO:0000256" key="5">
    <source>
        <dbReference type="ARBA" id="ARBA00022840"/>
    </source>
</evidence>
<comment type="similarity">
    <text evidence="9">Belongs to the ABC transporter superfamily. Lipid exporter (TC 3.A.1.106) family.</text>
</comment>
<dbReference type="KEGG" id="sapp:SAC06_04885"/>
<feature type="compositionally biased region" description="Acidic residues" evidence="11">
    <location>
        <begin position="8"/>
        <end position="19"/>
    </location>
</feature>
<comment type="subcellular location">
    <subcellularLocation>
        <location evidence="1">Cell membrane</location>
        <topology evidence="1">Multi-pass membrane protein</topology>
    </subcellularLocation>
</comment>
<dbReference type="InterPro" id="IPR036640">
    <property type="entry name" value="ABC1_TM_sf"/>
</dbReference>
<dbReference type="SUPFAM" id="SSF52540">
    <property type="entry name" value="P-loop containing nucleoside triphosphate hydrolases"/>
    <property type="match status" value="1"/>
</dbReference>
<comment type="function">
    <text evidence="8">ABC transporter involved in fatty acid import. Transmembrane domains (TMD) form a pore in the membrane and the ATP-binding domain (NBD) is responsible for energy generation.</text>
</comment>
<keyword evidence="5 15" id="KW-0067">ATP-binding</keyword>
<evidence type="ECO:0000256" key="1">
    <source>
        <dbReference type="ARBA" id="ARBA00004651"/>
    </source>
</evidence>
<gene>
    <name evidence="15" type="ORF">SAC06_04885</name>
</gene>
<dbReference type="InterPro" id="IPR003593">
    <property type="entry name" value="AAA+_ATPase"/>
</dbReference>
<evidence type="ECO:0000256" key="9">
    <source>
        <dbReference type="ARBA" id="ARBA00061644"/>
    </source>
</evidence>
<feature type="domain" description="ABC transporter" evidence="13">
    <location>
        <begin position="419"/>
        <end position="653"/>
    </location>
</feature>
<dbReference type="PANTHER" id="PTHR43394">
    <property type="entry name" value="ATP-DEPENDENT PERMEASE MDL1, MITOCHONDRIAL"/>
    <property type="match status" value="1"/>
</dbReference>
<feature type="transmembrane region" description="Helical" evidence="12">
    <location>
        <begin position="218"/>
        <end position="236"/>
    </location>
</feature>
<dbReference type="SUPFAM" id="SSF90123">
    <property type="entry name" value="ABC transporter transmembrane region"/>
    <property type="match status" value="1"/>
</dbReference>
<sequence>MSNPNMRDDEEVVEEVIDEEEHRAAPAGGHGPGGRPPGKAQQFGPSFFRMIGLMAPYKWAMLLVSLLGAGGVVLSVVAPKVLARATDLLFSGFISKRIPAGANLDQAIEMMRAKGDTDMANMVESMNITPGQGVDFKALAAVLTLVLVLYLVSALLMWLQGYILNIVMVKAMWRLREQIEDKIHKLPLSYFDRNRRGDLISRVTNDIDNITQTLQQSLSSAITSVFMVIGVVAMMLSISWKLTLIVLVSLPLMAIIFGVIGPKSQKAFATQWMKVGALNNRVEESFSGHALVRVYGQTERFESQFAQENEELYRASFKAQFLSGAMMPSTRFVGNIVYVGVAVIGGLMVASGKMSLGNVQAFIQYAQQFNQPVGQLGGMAVAVQSGVASAERVFEILDAPNEEPDSPDAPAPVEGDGKIIFENVSFSYTPERPLIKNLSFEVQPEQTVAIVGPTGAGKTTLVNLLMRFYELDGGRITVNGQDISKLTRKDVRARTGMVLQDPWLFAGTVLDNIRFGNEDATEEQVREAAKATYVDWLIKSLPHGYETVLDEDAANLSAGERQLLTITRAFVSQPSILILDEATSAVDTRTERLLQKAMGALQKGRTSFVIAHRLSTIRDADLILVMEDGDIVEQGNHEELIKRHGAYYRLYNAQFEGSFAEDEELTDELNPGSE</sequence>
<dbReference type="EMBL" id="CP138335">
    <property type="protein sequence ID" value="XBW08892.1"/>
    <property type="molecule type" value="Genomic_DNA"/>
</dbReference>
<dbReference type="PANTHER" id="PTHR43394:SF1">
    <property type="entry name" value="ATP-BINDING CASSETTE SUB-FAMILY B MEMBER 10, MITOCHONDRIAL"/>
    <property type="match status" value="1"/>
</dbReference>
<evidence type="ECO:0000256" key="10">
    <source>
        <dbReference type="ARBA" id="ARBA00071747"/>
    </source>
</evidence>
<proteinExistence type="inferred from homology"/>
<evidence type="ECO:0000256" key="7">
    <source>
        <dbReference type="ARBA" id="ARBA00023136"/>
    </source>
</evidence>
<evidence type="ECO:0000256" key="11">
    <source>
        <dbReference type="SAM" id="MobiDB-lite"/>
    </source>
</evidence>
<keyword evidence="3 12" id="KW-0812">Transmembrane</keyword>
<dbReference type="FunFam" id="3.40.50.300:FF:000287">
    <property type="entry name" value="Multidrug ABC transporter ATP-binding protein"/>
    <property type="match status" value="1"/>
</dbReference>
<dbReference type="CDD" id="cd18547">
    <property type="entry name" value="ABC_6TM_Tm288_like"/>
    <property type="match status" value="1"/>
</dbReference>
<evidence type="ECO:0000256" key="4">
    <source>
        <dbReference type="ARBA" id="ARBA00022741"/>
    </source>
</evidence>
<keyword evidence="4" id="KW-0547">Nucleotide-binding</keyword>
<feature type="transmembrane region" description="Helical" evidence="12">
    <location>
        <begin position="332"/>
        <end position="350"/>
    </location>
</feature>
<dbReference type="InterPro" id="IPR027417">
    <property type="entry name" value="P-loop_NTPase"/>
</dbReference>
<feature type="transmembrane region" description="Helical" evidence="12">
    <location>
        <begin position="59"/>
        <end position="78"/>
    </location>
</feature>
<feature type="transmembrane region" description="Helical" evidence="12">
    <location>
        <begin position="242"/>
        <end position="261"/>
    </location>
</feature>
<keyword evidence="2" id="KW-0813">Transport</keyword>
<evidence type="ECO:0000259" key="13">
    <source>
        <dbReference type="PROSITE" id="PS50893"/>
    </source>
</evidence>
<dbReference type="GO" id="GO:0005524">
    <property type="term" value="F:ATP binding"/>
    <property type="evidence" value="ECO:0007669"/>
    <property type="project" value="UniProtKB-KW"/>
</dbReference>
<dbReference type="InterPro" id="IPR003439">
    <property type="entry name" value="ABC_transporter-like_ATP-bd"/>
</dbReference>
<dbReference type="RefSeq" id="WP_350259092.1">
    <property type="nucleotide sequence ID" value="NZ_CP138335.1"/>
</dbReference>
<organism evidence="15">
    <name type="scientific">Scrofimicrobium appendicitidis</name>
    <dbReference type="NCBI Taxonomy" id="3079930"/>
    <lineage>
        <taxon>Bacteria</taxon>
        <taxon>Bacillati</taxon>
        <taxon>Actinomycetota</taxon>
        <taxon>Actinomycetes</taxon>
        <taxon>Actinomycetales</taxon>
        <taxon>Actinomycetaceae</taxon>
        <taxon>Scrofimicrobium</taxon>
    </lineage>
</organism>
<feature type="domain" description="ABC transmembrane type-1" evidence="14">
    <location>
        <begin position="62"/>
        <end position="385"/>
    </location>
</feature>
<protein>
    <recommendedName>
        <fullName evidence="10">Fatty acid ABC transporter ATP-binding/permease protein</fullName>
    </recommendedName>
</protein>
<evidence type="ECO:0000256" key="8">
    <source>
        <dbReference type="ARBA" id="ARBA00055053"/>
    </source>
</evidence>
<evidence type="ECO:0000256" key="3">
    <source>
        <dbReference type="ARBA" id="ARBA00022692"/>
    </source>
</evidence>
<dbReference type="AlphaFoldDB" id="A0AAU7VA25"/>
<dbReference type="SMART" id="SM00382">
    <property type="entry name" value="AAA"/>
    <property type="match status" value="1"/>
</dbReference>
<dbReference type="Pfam" id="PF00005">
    <property type="entry name" value="ABC_tran"/>
    <property type="match status" value="1"/>
</dbReference>
<dbReference type="Gene3D" id="3.40.50.300">
    <property type="entry name" value="P-loop containing nucleotide triphosphate hydrolases"/>
    <property type="match status" value="1"/>
</dbReference>
<evidence type="ECO:0000313" key="15">
    <source>
        <dbReference type="EMBL" id="XBW08892.1"/>
    </source>
</evidence>
<evidence type="ECO:0000256" key="6">
    <source>
        <dbReference type="ARBA" id="ARBA00022989"/>
    </source>
</evidence>
<accession>A0AAU7VA25</accession>
<evidence type="ECO:0000256" key="2">
    <source>
        <dbReference type="ARBA" id="ARBA00022448"/>
    </source>
</evidence>
<dbReference type="InterPro" id="IPR011527">
    <property type="entry name" value="ABC1_TM_dom"/>
</dbReference>
<keyword evidence="7 12" id="KW-0472">Membrane</keyword>
<evidence type="ECO:0000256" key="12">
    <source>
        <dbReference type="SAM" id="Phobius"/>
    </source>
</evidence>
<dbReference type="Pfam" id="PF00664">
    <property type="entry name" value="ABC_membrane"/>
    <property type="match status" value="1"/>
</dbReference>
<dbReference type="InterPro" id="IPR039421">
    <property type="entry name" value="Type_1_exporter"/>
</dbReference>